<reference evidence="1" key="1">
    <citation type="submission" date="2021-01" db="EMBL/GenBank/DDBJ databases">
        <title>Whole genome shotgun sequence of Actinocatenispora rupis NBRC 107355.</title>
        <authorList>
            <person name="Komaki H."/>
            <person name="Tamura T."/>
        </authorList>
    </citation>
    <scope>NUCLEOTIDE SEQUENCE</scope>
    <source>
        <strain evidence="1">NBRC 107355</strain>
    </source>
</reference>
<dbReference type="EMBL" id="BOMB01000035">
    <property type="protein sequence ID" value="GID14992.1"/>
    <property type="molecule type" value="Genomic_DNA"/>
</dbReference>
<gene>
    <name evidence="1" type="ORF">Aru02nite_58810</name>
</gene>
<dbReference type="RefSeq" id="WP_203663049.1">
    <property type="nucleotide sequence ID" value="NZ_BAAAZM010000012.1"/>
</dbReference>
<evidence type="ECO:0000313" key="1">
    <source>
        <dbReference type="EMBL" id="GID14992.1"/>
    </source>
</evidence>
<protein>
    <submittedName>
        <fullName evidence="1">Uncharacterized protein</fullName>
    </submittedName>
</protein>
<keyword evidence="2" id="KW-1185">Reference proteome</keyword>
<comment type="caution">
    <text evidence="1">The sequence shown here is derived from an EMBL/GenBank/DDBJ whole genome shotgun (WGS) entry which is preliminary data.</text>
</comment>
<dbReference type="AlphaFoldDB" id="A0A8J3NF92"/>
<sequence length="120" mass="12614">MADVTVGRSELVVRFGGFERRWVGRRELRVPLAAVRGAAVETAPLALAQGTRRGLDVTGVAKIGIWGLVRGPRRLVSARRGVPALHVFLDRGAADVDELLVSTVDAAALAVALVPGRAVA</sequence>
<proteinExistence type="predicted"/>
<accession>A0A8J3NF92</accession>
<name>A0A8J3NF92_9ACTN</name>
<dbReference type="Proteomes" id="UP000612808">
    <property type="component" value="Unassembled WGS sequence"/>
</dbReference>
<evidence type="ECO:0000313" key="2">
    <source>
        <dbReference type="Proteomes" id="UP000612808"/>
    </source>
</evidence>
<organism evidence="1 2">
    <name type="scientific">Actinocatenispora rupis</name>
    <dbReference type="NCBI Taxonomy" id="519421"/>
    <lineage>
        <taxon>Bacteria</taxon>
        <taxon>Bacillati</taxon>
        <taxon>Actinomycetota</taxon>
        <taxon>Actinomycetes</taxon>
        <taxon>Micromonosporales</taxon>
        <taxon>Micromonosporaceae</taxon>
        <taxon>Actinocatenispora</taxon>
    </lineage>
</organism>